<reference evidence="2 3" key="1">
    <citation type="submission" date="2018-04" db="EMBL/GenBank/DDBJ databases">
        <title>Thalassorhabdus spongiae gen. nov., sp. nov., isolated from a marine sponge in South-West Iceland.</title>
        <authorList>
            <person name="Knobloch S."/>
            <person name="Daussin A."/>
            <person name="Johannsson R."/>
            <person name="Marteinsson V.T."/>
        </authorList>
    </citation>
    <scope>NUCLEOTIDE SEQUENCE [LARGE SCALE GENOMIC DNA]</scope>
    <source>
        <strain evidence="2 3">Hp12</strain>
    </source>
</reference>
<dbReference type="EMBL" id="QDDL01000001">
    <property type="protein sequence ID" value="PVZ71900.1"/>
    <property type="molecule type" value="Genomic_DNA"/>
</dbReference>
<evidence type="ECO:0000313" key="3">
    <source>
        <dbReference type="Proteomes" id="UP000244906"/>
    </source>
</evidence>
<proteinExistence type="predicted"/>
<feature type="transmembrane region" description="Helical" evidence="1">
    <location>
        <begin position="106"/>
        <end position="126"/>
    </location>
</feature>
<sequence>MNIIIIFMGLAICLYAIIWYVWSLFWVDIQAKVMQVEYVNKSVPGSVLFRLKYKAVLYKFMLNKEKKLGGQQGLFLKGFGPNVLVGDTVIVIKNPSSNFFCLKRRFFDFCVMLALIAVGAGAMFAFW</sequence>
<dbReference type="Proteomes" id="UP000244906">
    <property type="component" value="Unassembled WGS sequence"/>
</dbReference>
<keyword evidence="1" id="KW-0812">Transmembrane</keyword>
<evidence type="ECO:0000313" key="2">
    <source>
        <dbReference type="EMBL" id="PVZ71900.1"/>
    </source>
</evidence>
<accession>A0A2V1H1S2</accession>
<feature type="transmembrane region" description="Helical" evidence="1">
    <location>
        <begin position="6"/>
        <end position="27"/>
    </location>
</feature>
<dbReference type="AlphaFoldDB" id="A0A2V1H1S2"/>
<keyword evidence="1" id="KW-0472">Membrane</keyword>
<evidence type="ECO:0000256" key="1">
    <source>
        <dbReference type="SAM" id="Phobius"/>
    </source>
</evidence>
<keyword evidence="1" id="KW-1133">Transmembrane helix</keyword>
<evidence type="ECO:0008006" key="4">
    <source>
        <dbReference type="Google" id="ProtNLM"/>
    </source>
</evidence>
<keyword evidence="3" id="KW-1185">Reference proteome</keyword>
<organism evidence="2 3">
    <name type="scientific">Pelagibaculum spongiae</name>
    <dbReference type="NCBI Taxonomy" id="2080658"/>
    <lineage>
        <taxon>Bacteria</taxon>
        <taxon>Pseudomonadati</taxon>
        <taxon>Pseudomonadota</taxon>
        <taxon>Gammaproteobacteria</taxon>
        <taxon>Oceanospirillales</taxon>
        <taxon>Pelagibaculum</taxon>
    </lineage>
</organism>
<name>A0A2V1H1S2_9GAMM</name>
<gene>
    <name evidence="2" type="ORF">DC094_02440</name>
</gene>
<comment type="caution">
    <text evidence="2">The sequence shown here is derived from an EMBL/GenBank/DDBJ whole genome shotgun (WGS) entry which is preliminary data.</text>
</comment>
<protein>
    <recommendedName>
        <fullName evidence="4">DUF3592 domain-containing protein</fullName>
    </recommendedName>
</protein>
<dbReference type="RefSeq" id="WP_116685489.1">
    <property type="nucleotide sequence ID" value="NZ_CAWNYD010000001.1"/>
</dbReference>